<dbReference type="GO" id="GO:0005524">
    <property type="term" value="F:ATP binding"/>
    <property type="evidence" value="ECO:0007669"/>
    <property type="project" value="UniProtKB-KW"/>
</dbReference>
<dbReference type="GO" id="GO:0019843">
    <property type="term" value="F:rRNA binding"/>
    <property type="evidence" value="ECO:0007669"/>
    <property type="project" value="UniProtKB-KW"/>
</dbReference>
<evidence type="ECO:0000256" key="6">
    <source>
        <dbReference type="ARBA" id="ARBA00023125"/>
    </source>
</evidence>
<accession>A0A1H0SD22</accession>
<evidence type="ECO:0000256" key="5">
    <source>
        <dbReference type="ARBA" id="ARBA00022884"/>
    </source>
</evidence>
<organism evidence="8 9">
    <name type="scientific">Halobacillus aidingensis</name>
    <dbReference type="NCBI Taxonomy" id="240303"/>
    <lineage>
        <taxon>Bacteria</taxon>
        <taxon>Bacillati</taxon>
        <taxon>Bacillota</taxon>
        <taxon>Bacilli</taxon>
        <taxon>Bacillales</taxon>
        <taxon>Bacillaceae</taxon>
        <taxon>Halobacillus</taxon>
    </lineage>
</organism>
<keyword evidence="5" id="KW-0694">RNA-binding</keyword>
<name>A0A1H0SD22_HALAD</name>
<dbReference type="GO" id="GO:0045910">
    <property type="term" value="P:negative regulation of DNA recombination"/>
    <property type="evidence" value="ECO:0007669"/>
    <property type="project" value="InterPro"/>
</dbReference>
<dbReference type="GO" id="GO:0016887">
    <property type="term" value="F:ATP hydrolysis activity"/>
    <property type="evidence" value="ECO:0007669"/>
    <property type="project" value="InterPro"/>
</dbReference>
<evidence type="ECO:0000259" key="7">
    <source>
        <dbReference type="PROSITE" id="PS00486"/>
    </source>
</evidence>
<keyword evidence="3" id="KW-0378">Hydrolase</keyword>
<dbReference type="FunFam" id="3.40.50.300:FF:000830">
    <property type="entry name" value="Endonuclease MutS2"/>
    <property type="match status" value="1"/>
</dbReference>
<keyword evidence="9" id="KW-1185">Reference proteome</keyword>
<dbReference type="SUPFAM" id="SSF52540">
    <property type="entry name" value="P-loop containing nucleoside triphosphate hydrolases"/>
    <property type="match status" value="1"/>
</dbReference>
<dbReference type="NCBIfam" id="TIGR01069">
    <property type="entry name" value="mutS2"/>
    <property type="match status" value="1"/>
</dbReference>
<gene>
    <name evidence="8" type="ORF">SAMN05421677_117104</name>
</gene>
<dbReference type="InterPro" id="IPR045076">
    <property type="entry name" value="MutS"/>
</dbReference>
<feature type="domain" description="DNA mismatch repair proteins mutS family" evidence="7">
    <location>
        <begin position="402"/>
        <end position="418"/>
    </location>
</feature>
<dbReference type="SMART" id="SM00533">
    <property type="entry name" value="MUTSd"/>
    <property type="match status" value="1"/>
</dbReference>
<evidence type="ECO:0000256" key="2">
    <source>
        <dbReference type="ARBA" id="ARBA00022741"/>
    </source>
</evidence>
<keyword evidence="8" id="KW-0540">Nuclease</keyword>
<keyword evidence="8" id="KW-0255">Endonuclease</keyword>
<sequence length="635" mass="71542">MNQQTYESLGLNTILTRVSDFAHTDQGKETILSLQPSNDQKRLERMHEEVKEARAIIDSHSHVPIHTLGDIQAMIDQGNKGIYIRPQQFGSLVSFLEHCTKLKRFMNDKQILAPTISLYVDSIADLSQLEEEIYGKIRHGQIDESATKELGKLRRKIDKTHSDMKTRMESSAKKYSSLLQEARPVDKGGRLTLPVKRENRSKVKGVILDQSSSGATLFIEPNEVTSLQEQVQLLKMQEEQEVERILYALTASVLEKEYELNIAMETMHQYDVLFAKAKYSKAIDGYSPAFSQGEIEVKEGRHPLLGEKAVPLNLHMGVDDQALLITGPNTGGKTVTLKTVGLFCLMAQCGLPISAQPGTRLPLFQHVFVDIGDGQSIEENLSTFSSRLTNLIHILQHANDHSLLLLDEIGSGTDPGEGMGLATAILDQLANKGSTILATTHYSEMKTYAMEKEGFINGAMAFDLETLKPTYQLQIGTAGKSQAFDIAYKLGLHPEILNHAYDITYKQKESFTKDDKLLKNPSYAKQVAINRYRQKRKAQKKEKAGFQMGDNVWIPAEEEMGIVYKGPDALGNYVVQIKGEKKEYNQKRLKLHISADELYPEDYDFDIIFKSKEYRKIKKVMDRKHVDGLTLEDDE</sequence>
<keyword evidence="6" id="KW-0238">DNA-binding</keyword>
<dbReference type="Pfam" id="PF00488">
    <property type="entry name" value="MutS_V"/>
    <property type="match status" value="1"/>
</dbReference>
<dbReference type="PANTHER" id="PTHR48466:SF2">
    <property type="entry name" value="OS10G0509000 PROTEIN"/>
    <property type="match status" value="1"/>
</dbReference>
<dbReference type="SUPFAM" id="SSF48334">
    <property type="entry name" value="DNA repair protein MutS, domain III"/>
    <property type="match status" value="1"/>
</dbReference>
<dbReference type="GO" id="GO:0006298">
    <property type="term" value="P:mismatch repair"/>
    <property type="evidence" value="ECO:0007669"/>
    <property type="project" value="InterPro"/>
</dbReference>
<dbReference type="GO" id="GO:0140664">
    <property type="term" value="F:ATP-dependent DNA damage sensor activity"/>
    <property type="evidence" value="ECO:0007669"/>
    <property type="project" value="InterPro"/>
</dbReference>
<dbReference type="PIRSF" id="PIRSF005814">
    <property type="entry name" value="MutS_YshD"/>
    <property type="match status" value="1"/>
</dbReference>
<dbReference type="InterPro" id="IPR000432">
    <property type="entry name" value="DNA_mismatch_repair_MutS_C"/>
</dbReference>
<evidence type="ECO:0000313" key="9">
    <source>
        <dbReference type="Proteomes" id="UP000198860"/>
    </source>
</evidence>
<dbReference type="InterPro" id="IPR036187">
    <property type="entry name" value="DNA_mismatch_repair_MutS_sf"/>
</dbReference>
<dbReference type="InterPro" id="IPR007696">
    <property type="entry name" value="DNA_mismatch_repair_MutS_core"/>
</dbReference>
<protein>
    <submittedName>
        <fullName evidence="8">DsDNA-specific endonuclease/ATPase MutS2</fullName>
    </submittedName>
</protein>
<dbReference type="PANTHER" id="PTHR48466">
    <property type="entry name" value="OS10G0509000 PROTEIN-RELATED"/>
    <property type="match status" value="1"/>
</dbReference>
<keyword evidence="4" id="KW-0067">ATP-binding</keyword>
<dbReference type="PROSITE" id="PS00486">
    <property type="entry name" value="DNA_MISMATCH_REPAIR_2"/>
    <property type="match status" value="1"/>
</dbReference>
<keyword evidence="2" id="KW-0547">Nucleotide-binding</keyword>
<dbReference type="EMBL" id="FNIZ01000017">
    <property type="protein sequence ID" value="SDP39076.1"/>
    <property type="molecule type" value="Genomic_DNA"/>
</dbReference>
<dbReference type="SMART" id="SM00534">
    <property type="entry name" value="MUTSac"/>
    <property type="match status" value="1"/>
</dbReference>
<evidence type="ECO:0000313" key="8">
    <source>
        <dbReference type="EMBL" id="SDP39076.1"/>
    </source>
</evidence>
<dbReference type="Proteomes" id="UP000198860">
    <property type="component" value="Unassembled WGS sequence"/>
</dbReference>
<proteinExistence type="predicted"/>
<dbReference type="AlphaFoldDB" id="A0A1H0SD22"/>
<evidence type="ECO:0000256" key="1">
    <source>
        <dbReference type="ARBA" id="ARBA00022730"/>
    </source>
</evidence>
<dbReference type="RefSeq" id="WP_089653918.1">
    <property type="nucleotide sequence ID" value="NZ_FNIZ01000017.1"/>
</dbReference>
<evidence type="ECO:0000256" key="4">
    <source>
        <dbReference type="ARBA" id="ARBA00022840"/>
    </source>
</evidence>
<reference evidence="9" key="1">
    <citation type="submission" date="2016-10" db="EMBL/GenBank/DDBJ databases">
        <authorList>
            <person name="Varghese N."/>
            <person name="Submissions S."/>
        </authorList>
    </citation>
    <scope>NUCLEOTIDE SEQUENCE [LARGE SCALE GENOMIC DNA]</scope>
    <source>
        <strain evidence="9">CGMCC 1.3703</strain>
    </source>
</reference>
<evidence type="ECO:0000256" key="3">
    <source>
        <dbReference type="ARBA" id="ARBA00022801"/>
    </source>
</evidence>
<dbReference type="OrthoDB" id="9808166at2"/>
<dbReference type="InterPro" id="IPR005747">
    <property type="entry name" value="MutS2"/>
</dbReference>
<dbReference type="GO" id="GO:0030983">
    <property type="term" value="F:mismatched DNA binding"/>
    <property type="evidence" value="ECO:0007669"/>
    <property type="project" value="InterPro"/>
</dbReference>
<keyword evidence="1" id="KW-0699">rRNA-binding</keyword>
<dbReference type="InterPro" id="IPR027417">
    <property type="entry name" value="P-loop_NTPase"/>
</dbReference>
<dbReference type="Gene3D" id="3.40.50.300">
    <property type="entry name" value="P-loop containing nucleotide triphosphate hydrolases"/>
    <property type="match status" value="1"/>
</dbReference>
<dbReference type="GO" id="GO:0004519">
    <property type="term" value="F:endonuclease activity"/>
    <property type="evidence" value="ECO:0007669"/>
    <property type="project" value="UniProtKB-KW"/>
</dbReference>
<dbReference type="STRING" id="240303.SAMN05421677_117104"/>